<evidence type="ECO:0000313" key="13">
    <source>
        <dbReference type="Proteomes" id="UP000006727"/>
    </source>
</evidence>
<dbReference type="InterPro" id="IPR002921">
    <property type="entry name" value="Fungal_lipase-type"/>
</dbReference>
<keyword evidence="8" id="KW-0443">Lipid metabolism</keyword>
<keyword evidence="7" id="KW-0442">Lipid degradation</keyword>
<dbReference type="AlphaFoldDB" id="A0A2K1JPV1"/>
<keyword evidence="5" id="KW-0378">Hydrolase</keyword>
<dbReference type="InterPro" id="IPR029058">
    <property type="entry name" value="AB_hydrolase_fold"/>
</dbReference>
<comment type="similarity">
    <text evidence="2">Belongs to the AB hydrolase superfamily. Lipase family.</text>
</comment>
<organism evidence="11">
    <name type="scientific">Physcomitrium patens</name>
    <name type="common">Spreading-leaved earth moss</name>
    <name type="synonym">Physcomitrella patens</name>
    <dbReference type="NCBI Taxonomy" id="3218"/>
    <lineage>
        <taxon>Eukaryota</taxon>
        <taxon>Viridiplantae</taxon>
        <taxon>Streptophyta</taxon>
        <taxon>Embryophyta</taxon>
        <taxon>Bryophyta</taxon>
        <taxon>Bryophytina</taxon>
        <taxon>Bryopsida</taxon>
        <taxon>Funariidae</taxon>
        <taxon>Funariales</taxon>
        <taxon>Funariaceae</taxon>
        <taxon>Physcomitrium</taxon>
    </lineage>
</organism>
<feature type="domain" description="Fungal lipase-type" evidence="10">
    <location>
        <begin position="342"/>
        <end position="482"/>
    </location>
</feature>
<evidence type="ECO:0000313" key="11">
    <source>
        <dbReference type="EMBL" id="PNR43575.1"/>
    </source>
</evidence>
<feature type="region of interest" description="Disordered" evidence="9">
    <location>
        <begin position="34"/>
        <end position="63"/>
    </location>
</feature>
<dbReference type="PANTHER" id="PTHR31403">
    <property type="entry name" value="PHOSPHOLIPASE A1-IBETA2, CHLOROPLASTIC"/>
    <property type="match status" value="1"/>
</dbReference>
<dbReference type="Gene3D" id="3.40.50.1820">
    <property type="entry name" value="alpha/beta hydrolase"/>
    <property type="match status" value="1"/>
</dbReference>
<dbReference type="Proteomes" id="UP000006727">
    <property type="component" value="Chromosome 12"/>
</dbReference>
<feature type="compositionally biased region" description="Polar residues" evidence="9">
    <location>
        <begin position="205"/>
        <end position="215"/>
    </location>
</feature>
<dbReference type="InParanoid" id="A0A2K1JPV1"/>
<evidence type="ECO:0000259" key="10">
    <source>
        <dbReference type="Pfam" id="PF01764"/>
    </source>
</evidence>
<protein>
    <recommendedName>
        <fullName evidence="10">Fungal lipase-type domain-containing protein</fullName>
    </recommendedName>
</protein>
<sequence>MVRATPAVMSSSGEVAEYTSLVNVPINDDFVKSKARPKTHRRHQSLFTNASAPLDLSTGEPSPTVDSVLRRSVSGNWKLRGFWSRSRATVREDAPCRSVTNGSDTKETPSFDHKAAGEQGMTETVGFQTLDVSNEAKKNLSKEESQIGQLWQIQPHTKYRLETVVSPTETGTNKSLHFTSLNMSSSSKFGSSSDLDLNSPVPSLPEQSKPSEVSPSSKWRLIHGAENWNGLLDPLNLELRKELLRYGDFAQLAYDNVEWNIQSKYAGSARYSKQTLFRKLHKQDSGYEVTRYLYATSDNSLPGVLQSSVCSESWDRDSNWMGYVAVATCEQELERLGRRDIVVACRGTAKNFEWLFDAQTQMAPIWVAGEKSTVSESSQFNQKSASQQVITELSRLIELYKDENLSITFTGHGLGGALAILSAYEIAERGLNKHPTNSAIPLTVFTFGSPHVGNVAFRRRVKGLQVKVLRVVNVHDVVPKSIANFYPLWGSSDATKHIGIELRLDPKLSTYLKHTKDPLDWHDLECYLHHVDGYQGAKSKSFKLVTGRDYALVNKYTDVLQDSLCIPGHWWQVENKGLELSPEGRWLESNRAPEETPSPANHKRFV</sequence>
<feature type="compositionally biased region" description="Basic and acidic residues" evidence="9">
    <location>
        <begin position="104"/>
        <end position="116"/>
    </location>
</feature>
<evidence type="ECO:0000256" key="9">
    <source>
        <dbReference type="SAM" id="MobiDB-lite"/>
    </source>
</evidence>
<gene>
    <name evidence="11" type="ORF">PHYPA_015956</name>
</gene>
<dbReference type="Pfam" id="PF01764">
    <property type="entry name" value="Lipase_3"/>
    <property type="match status" value="1"/>
</dbReference>
<dbReference type="FunFam" id="3.40.50.1820:FF:000065">
    <property type="entry name" value="Phospholipase A1-II 3"/>
    <property type="match status" value="1"/>
</dbReference>
<dbReference type="GO" id="GO:0004620">
    <property type="term" value="F:phospholipase activity"/>
    <property type="evidence" value="ECO:0000318"/>
    <property type="project" value="GO_Central"/>
</dbReference>
<dbReference type="GO" id="GO:0016042">
    <property type="term" value="P:lipid catabolic process"/>
    <property type="evidence" value="ECO:0007669"/>
    <property type="project" value="UniProtKB-KW"/>
</dbReference>
<keyword evidence="13" id="KW-1185">Reference proteome</keyword>
<dbReference type="EMBL" id="ABEU02000012">
    <property type="protein sequence ID" value="PNR43575.1"/>
    <property type="molecule type" value="Genomic_DNA"/>
</dbReference>
<evidence type="ECO:0000256" key="3">
    <source>
        <dbReference type="ARBA" id="ARBA00022528"/>
    </source>
</evidence>
<keyword evidence="4" id="KW-0934">Plastid</keyword>
<evidence type="ECO:0000256" key="4">
    <source>
        <dbReference type="ARBA" id="ARBA00022640"/>
    </source>
</evidence>
<evidence type="ECO:0000256" key="7">
    <source>
        <dbReference type="ARBA" id="ARBA00022963"/>
    </source>
</evidence>
<keyword evidence="6" id="KW-0809">Transit peptide</keyword>
<evidence type="ECO:0000256" key="1">
    <source>
        <dbReference type="ARBA" id="ARBA00004229"/>
    </source>
</evidence>
<feature type="compositionally biased region" description="Basic residues" evidence="9">
    <location>
        <begin position="34"/>
        <end position="44"/>
    </location>
</feature>
<reference evidence="11 13" key="1">
    <citation type="journal article" date="2008" name="Science">
        <title>The Physcomitrella genome reveals evolutionary insights into the conquest of land by plants.</title>
        <authorList>
            <person name="Rensing S."/>
            <person name="Lang D."/>
            <person name="Zimmer A."/>
            <person name="Terry A."/>
            <person name="Salamov A."/>
            <person name="Shapiro H."/>
            <person name="Nishiyama T."/>
            <person name="Perroud P.-F."/>
            <person name="Lindquist E."/>
            <person name="Kamisugi Y."/>
            <person name="Tanahashi T."/>
            <person name="Sakakibara K."/>
            <person name="Fujita T."/>
            <person name="Oishi K."/>
            <person name="Shin-I T."/>
            <person name="Kuroki Y."/>
            <person name="Toyoda A."/>
            <person name="Suzuki Y."/>
            <person name="Hashimoto A."/>
            <person name="Yamaguchi K."/>
            <person name="Sugano A."/>
            <person name="Kohara Y."/>
            <person name="Fujiyama A."/>
            <person name="Anterola A."/>
            <person name="Aoki S."/>
            <person name="Ashton N."/>
            <person name="Barbazuk W.B."/>
            <person name="Barker E."/>
            <person name="Bennetzen J."/>
            <person name="Bezanilla M."/>
            <person name="Blankenship R."/>
            <person name="Cho S.H."/>
            <person name="Dutcher S."/>
            <person name="Estelle M."/>
            <person name="Fawcett J.A."/>
            <person name="Gundlach H."/>
            <person name="Hanada K."/>
            <person name="Heyl A."/>
            <person name="Hicks K.A."/>
            <person name="Hugh J."/>
            <person name="Lohr M."/>
            <person name="Mayer K."/>
            <person name="Melkozernov A."/>
            <person name="Murata T."/>
            <person name="Nelson D."/>
            <person name="Pils B."/>
            <person name="Prigge M."/>
            <person name="Reiss B."/>
            <person name="Renner T."/>
            <person name="Rombauts S."/>
            <person name="Rushton P."/>
            <person name="Sanderfoot A."/>
            <person name="Schween G."/>
            <person name="Shiu S.-H."/>
            <person name="Stueber K."/>
            <person name="Theodoulou F.L."/>
            <person name="Tu H."/>
            <person name="Van de Peer Y."/>
            <person name="Verrier P.J."/>
            <person name="Waters E."/>
            <person name="Wood A."/>
            <person name="Yang L."/>
            <person name="Cove D."/>
            <person name="Cuming A."/>
            <person name="Hasebe M."/>
            <person name="Lucas S."/>
            <person name="Mishler D.B."/>
            <person name="Reski R."/>
            <person name="Grigoriev I."/>
            <person name="Quatrano R.S."/>
            <person name="Boore J.L."/>
        </authorList>
    </citation>
    <scope>NUCLEOTIDE SEQUENCE [LARGE SCALE GENOMIC DNA]</scope>
    <source>
        <strain evidence="12 13">cv. Gransden 2004</strain>
    </source>
</reference>
<dbReference type="EnsemblPlants" id="Pp3c12_7930V3.1">
    <property type="protein sequence ID" value="Pp3c12_7930V3.1"/>
    <property type="gene ID" value="Pp3c12_7930"/>
</dbReference>
<reference evidence="11 13" key="2">
    <citation type="journal article" date="2018" name="Plant J.">
        <title>The Physcomitrella patens chromosome-scale assembly reveals moss genome structure and evolution.</title>
        <authorList>
            <person name="Lang D."/>
            <person name="Ullrich K.K."/>
            <person name="Murat F."/>
            <person name="Fuchs J."/>
            <person name="Jenkins J."/>
            <person name="Haas F.B."/>
            <person name="Piednoel M."/>
            <person name="Gundlach H."/>
            <person name="Van Bel M."/>
            <person name="Meyberg R."/>
            <person name="Vives C."/>
            <person name="Morata J."/>
            <person name="Symeonidi A."/>
            <person name="Hiss M."/>
            <person name="Muchero W."/>
            <person name="Kamisugi Y."/>
            <person name="Saleh O."/>
            <person name="Blanc G."/>
            <person name="Decker E.L."/>
            <person name="van Gessel N."/>
            <person name="Grimwood J."/>
            <person name="Hayes R.D."/>
            <person name="Graham S.W."/>
            <person name="Gunter L.E."/>
            <person name="McDaniel S.F."/>
            <person name="Hoernstein S.N.W."/>
            <person name="Larsson A."/>
            <person name="Li F.W."/>
            <person name="Perroud P.F."/>
            <person name="Phillips J."/>
            <person name="Ranjan P."/>
            <person name="Rokshar D.S."/>
            <person name="Rothfels C.J."/>
            <person name="Schneider L."/>
            <person name="Shu S."/>
            <person name="Stevenson D.W."/>
            <person name="Thummler F."/>
            <person name="Tillich M."/>
            <person name="Villarreal Aguilar J.C."/>
            <person name="Widiez T."/>
            <person name="Wong G.K."/>
            <person name="Wymore A."/>
            <person name="Zhang Y."/>
            <person name="Zimmer A.D."/>
            <person name="Quatrano R.S."/>
            <person name="Mayer K.F.X."/>
            <person name="Goodstein D."/>
            <person name="Casacuberta J.M."/>
            <person name="Vandepoele K."/>
            <person name="Reski R."/>
            <person name="Cuming A.C."/>
            <person name="Tuskan G.A."/>
            <person name="Maumus F."/>
            <person name="Salse J."/>
            <person name="Schmutz J."/>
            <person name="Rensing S.A."/>
        </authorList>
    </citation>
    <scope>NUCLEOTIDE SEQUENCE [LARGE SCALE GENOMIC DNA]</scope>
    <source>
        <strain evidence="12 13">cv. Gransden 2004</strain>
    </source>
</reference>
<dbReference type="SUPFAM" id="SSF53474">
    <property type="entry name" value="alpha/beta-Hydrolases"/>
    <property type="match status" value="1"/>
</dbReference>
<accession>A0A2K1JPV1</accession>
<dbReference type="GO" id="GO:0009507">
    <property type="term" value="C:chloroplast"/>
    <property type="evidence" value="ECO:0007669"/>
    <property type="project" value="UniProtKB-SubCell"/>
</dbReference>
<keyword evidence="3" id="KW-0150">Chloroplast</keyword>
<proteinExistence type="inferred from homology"/>
<evidence type="ECO:0000256" key="2">
    <source>
        <dbReference type="ARBA" id="ARBA00010701"/>
    </source>
</evidence>
<evidence type="ECO:0000256" key="8">
    <source>
        <dbReference type="ARBA" id="ARBA00023098"/>
    </source>
</evidence>
<dbReference type="PaxDb" id="3218-PP1S56_261V6.1"/>
<dbReference type="Gramene" id="Pp3c12_7930V3.1">
    <property type="protein sequence ID" value="Pp3c12_7930V3.1"/>
    <property type="gene ID" value="Pp3c12_7930"/>
</dbReference>
<dbReference type="PANTHER" id="PTHR31403:SF7">
    <property type="entry name" value="PHOSPHOLIPASE A1-IGAMMA3, CHLOROPLASTIC"/>
    <property type="match status" value="1"/>
</dbReference>
<evidence type="ECO:0000313" key="12">
    <source>
        <dbReference type="EnsemblPlants" id="Pp3c12_7930V3.1"/>
    </source>
</evidence>
<feature type="region of interest" description="Disordered" evidence="9">
    <location>
        <begin position="189"/>
        <end position="215"/>
    </location>
</feature>
<name>A0A2K1JPV1_PHYPA</name>
<evidence type="ECO:0000256" key="6">
    <source>
        <dbReference type="ARBA" id="ARBA00022946"/>
    </source>
</evidence>
<dbReference type="GO" id="GO:0008970">
    <property type="term" value="F:phospholipase A1 activity"/>
    <property type="evidence" value="ECO:0007669"/>
    <property type="project" value="UniProtKB-ARBA"/>
</dbReference>
<comment type="subcellular location">
    <subcellularLocation>
        <location evidence="1">Plastid</location>
        <location evidence="1">Chloroplast</location>
    </subcellularLocation>
</comment>
<reference evidence="12" key="3">
    <citation type="submission" date="2020-12" db="UniProtKB">
        <authorList>
            <consortium name="EnsemblPlants"/>
        </authorList>
    </citation>
    <scope>IDENTIFICATION</scope>
</reference>
<dbReference type="CDD" id="cd00519">
    <property type="entry name" value="Lipase_3"/>
    <property type="match status" value="1"/>
</dbReference>
<feature type="region of interest" description="Disordered" evidence="9">
    <location>
        <begin position="96"/>
        <end position="116"/>
    </location>
</feature>
<evidence type="ECO:0000256" key="5">
    <source>
        <dbReference type="ARBA" id="ARBA00022801"/>
    </source>
</evidence>